<dbReference type="Gene3D" id="2.60.40.10">
    <property type="entry name" value="Immunoglobulins"/>
    <property type="match status" value="1"/>
</dbReference>
<feature type="region of interest" description="Disordered" evidence="1">
    <location>
        <begin position="145"/>
        <end position="178"/>
    </location>
</feature>
<dbReference type="InterPro" id="IPR016763">
    <property type="entry name" value="VAP"/>
</dbReference>
<dbReference type="GO" id="GO:0090158">
    <property type="term" value="P:endoplasmic reticulum membrane organization"/>
    <property type="evidence" value="ECO:0007669"/>
    <property type="project" value="TreeGrafter"/>
</dbReference>
<evidence type="ECO:0000313" key="2">
    <source>
        <dbReference type="EMBL" id="CAI9778422.1"/>
    </source>
</evidence>
<sequence length="332" mass="36673">MSFSPPSSPLFAMSFPQRKQYQQQQAFAPSSIASTGSSTGSQAAITPLPPPPPPPSTPSPQPPKESFAGRYKFLWPLLLAVNFTVGVTMQAHKEVPADMQCKDKFLIQSVVAPRGTTNKDLTAEMFHRKEDKIVNEVKLRVVYIPANPPSPVPEGDEEGSPTTSSVEDDNRTSSLPEAVNVSNRIRADYLEGHVAHYRWKNVVPSLILLFPPGFDGAEWHKRDHTPEYDWSSSGSSGDQSSSSVVSGISPNKHLLSFKTPLFQVFEWDETLGELDLTCPVKANCSFWTLVTTVFNKFGELAGSHKRIIHLIGHSYNLIPRVTEYIVIDNVNV</sequence>
<dbReference type="SUPFAM" id="SSF49354">
    <property type="entry name" value="PapD-like"/>
    <property type="match status" value="1"/>
</dbReference>
<proteinExistence type="predicted"/>
<dbReference type="InterPro" id="IPR013783">
    <property type="entry name" value="Ig-like_fold"/>
</dbReference>
<dbReference type="PANTHER" id="PTHR10809:SF160">
    <property type="entry name" value="VESICLE-ASSOCIATED PROTEIN 1-3"/>
    <property type="match status" value="1"/>
</dbReference>
<gene>
    <name evidence="2" type="ORF">FPE_LOCUS25852</name>
</gene>
<dbReference type="PANTHER" id="PTHR10809">
    <property type="entry name" value="VESICLE-ASSOCIATED MEMBRANE PROTEIN-ASSOCIATED PROTEIN"/>
    <property type="match status" value="1"/>
</dbReference>
<dbReference type="AlphaFoldDB" id="A0AAD2E4H5"/>
<dbReference type="GO" id="GO:0005886">
    <property type="term" value="C:plasma membrane"/>
    <property type="evidence" value="ECO:0007669"/>
    <property type="project" value="TreeGrafter"/>
</dbReference>
<feature type="compositionally biased region" description="Pro residues" evidence="1">
    <location>
        <begin position="47"/>
        <end position="63"/>
    </location>
</feature>
<dbReference type="GO" id="GO:0005789">
    <property type="term" value="C:endoplasmic reticulum membrane"/>
    <property type="evidence" value="ECO:0007669"/>
    <property type="project" value="InterPro"/>
</dbReference>
<evidence type="ECO:0000313" key="3">
    <source>
        <dbReference type="Proteomes" id="UP000834106"/>
    </source>
</evidence>
<organism evidence="2 3">
    <name type="scientific">Fraxinus pennsylvanica</name>
    <dbReference type="NCBI Taxonomy" id="56036"/>
    <lineage>
        <taxon>Eukaryota</taxon>
        <taxon>Viridiplantae</taxon>
        <taxon>Streptophyta</taxon>
        <taxon>Embryophyta</taxon>
        <taxon>Tracheophyta</taxon>
        <taxon>Spermatophyta</taxon>
        <taxon>Magnoliopsida</taxon>
        <taxon>eudicotyledons</taxon>
        <taxon>Gunneridae</taxon>
        <taxon>Pentapetalae</taxon>
        <taxon>asterids</taxon>
        <taxon>lamiids</taxon>
        <taxon>Lamiales</taxon>
        <taxon>Oleaceae</taxon>
        <taxon>Oleeae</taxon>
        <taxon>Fraxinus</taxon>
    </lineage>
</organism>
<accession>A0AAD2E4H5</accession>
<dbReference type="GO" id="GO:0061817">
    <property type="term" value="P:endoplasmic reticulum-plasma membrane tethering"/>
    <property type="evidence" value="ECO:0007669"/>
    <property type="project" value="TreeGrafter"/>
</dbReference>
<protein>
    <submittedName>
        <fullName evidence="2">Uncharacterized protein</fullName>
    </submittedName>
</protein>
<dbReference type="Proteomes" id="UP000834106">
    <property type="component" value="Chromosome 16"/>
</dbReference>
<dbReference type="EMBL" id="OU503051">
    <property type="protein sequence ID" value="CAI9778422.1"/>
    <property type="molecule type" value="Genomic_DNA"/>
</dbReference>
<feature type="compositionally biased region" description="Low complexity" evidence="1">
    <location>
        <begin position="23"/>
        <end position="46"/>
    </location>
</feature>
<feature type="region of interest" description="Disordered" evidence="1">
    <location>
        <begin position="23"/>
        <end position="65"/>
    </location>
</feature>
<name>A0AAD2E4H5_9LAMI</name>
<evidence type="ECO:0000256" key="1">
    <source>
        <dbReference type="SAM" id="MobiDB-lite"/>
    </source>
</evidence>
<reference evidence="2" key="1">
    <citation type="submission" date="2023-05" db="EMBL/GenBank/DDBJ databases">
        <authorList>
            <person name="Huff M."/>
        </authorList>
    </citation>
    <scope>NUCLEOTIDE SEQUENCE</scope>
</reference>
<dbReference type="InterPro" id="IPR008962">
    <property type="entry name" value="PapD-like_sf"/>
</dbReference>
<keyword evidence="3" id="KW-1185">Reference proteome</keyword>